<accession>A0A8A7KJS5</accession>
<proteinExistence type="predicted"/>
<gene>
    <name evidence="2" type="ORF">GM661_18805</name>
</gene>
<dbReference type="AlphaFoldDB" id="A0A8A7KJS5"/>
<dbReference type="InterPro" id="IPR007563">
    <property type="entry name" value="DUF554"/>
</dbReference>
<dbReference type="PANTHER" id="PTHR36111:SF2">
    <property type="entry name" value="INNER MEMBRANE PROTEIN"/>
    <property type="match status" value="1"/>
</dbReference>
<protein>
    <submittedName>
        <fullName evidence="2">DUF554 family protein</fullName>
    </submittedName>
</protein>
<keyword evidence="1" id="KW-0472">Membrane</keyword>
<evidence type="ECO:0000313" key="2">
    <source>
        <dbReference type="EMBL" id="QTL99859.1"/>
    </source>
</evidence>
<dbReference type="Pfam" id="PF04474">
    <property type="entry name" value="DUF554"/>
    <property type="match status" value="1"/>
</dbReference>
<evidence type="ECO:0000313" key="3">
    <source>
        <dbReference type="Proteomes" id="UP000665020"/>
    </source>
</evidence>
<evidence type="ECO:0000256" key="1">
    <source>
        <dbReference type="SAM" id="Phobius"/>
    </source>
</evidence>
<dbReference type="KEGG" id="ifn:GM661_18805"/>
<dbReference type="RefSeq" id="WP_230868181.1">
    <property type="nucleotide sequence ID" value="NZ_CP046640.1"/>
</dbReference>
<feature type="transmembrane region" description="Helical" evidence="1">
    <location>
        <begin position="95"/>
        <end position="118"/>
    </location>
</feature>
<keyword evidence="1" id="KW-1133">Transmembrane helix</keyword>
<keyword evidence="1" id="KW-0812">Transmembrane</keyword>
<reference evidence="2" key="1">
    <citation type="submission" date="2019-12" db="EMBL/GenBank/DDBJ databases">
        <authorList>
            <person name="zhang j."/>
            <person name="sun C.M."/>
        </authorList>
    </citation>
    <scope>NUCLEOTIDE SEQUENCE</scope>
    <source>
        <strain evidence="2">NS-1</strain>
    </source>
</reference>
<feature type="transmembrane region" description="Helical" evidence="1">
    <location>
        <begin position="181"/>
        <end position="201"/>
    </location>
</feature>
<feature type="transmembrane region" description="Helical" evidence="1">
    <location>
        <begin position="207"/>
        <end position="223"/>
    </location>
</feature>
<dbReference type="Proteomes" id="UP000665020">
    <property type="component" value="Chromosome"/>
</dbReference>
<feature type="transmembrane region" description="Helical" evidence="1">
    <location>
        <begin position="138"/>
        <end position="160"/>
    </location>
</feature>
<feature type="transmembrane region" description="Helical" evidence="1">
    <location>
        <begin position="6"/>
        <end position="25"/>
    </location>
</feature>
<organism evidence="2 3">
    <name type="scientific">Iocasia fonsfrigidae</name>
    <dbReference type="NCBI Taxonomy" id="2682810"/>
    <lineage>
        <taxon>Bacteria</taxon>
        <taxon>Bacillati</taxon>
        <taxon>Bacillota</taxon>
        <taxon>Clostridia</taxon>
        <taxon>Halanaerobiales</taxon>
        <taxon>Halanaerobiaceae</taxon>
        <taxon>Iocasia</taxon>
    </lineage>
</organism>
<dbReference type="EMBL" id="CP046640">
    <property type="protein sequence ID" value="QTL99859.1"/>
    <property type="molecule type" value="Genomic_DNA"/>
</dbReference>
<sequence length="224" mass="23529">MLGSVINFVAIIIGGITGILFKDSFPKKIQNTVMQGLSLAVILIGLQMALLTENILIVIFSLVIGGVIGESIDIEKNLERVGKMLKSSFQQENDLFVQGFVQASLVFCVGSMAIMGAIQDGLNNDPSILINKSLLDGVASVAFSATFGIGVLFSAIPVLLYQGGLTLLASFVEQYLTDPMVNEMTATGGLLIMAIGLNIMGVSKIKVANLLPALVIAIIGVAVI</sequence>
<dbReference type="PANTHER" id="PTHR36111">
    <property type="entry name" value="INNER MEMBRANE PROTEIN-RELATED"/>
    <property type="match status" value="1"/>
</dbReference>
<keyword evidence="3" id="KW-1185">Reference proteome</keyword>
<name>A0A8A7KJS5_9FIRM</name>